<dbReference type="Gene3D" id="1.20.144.10">
    <property type="entry name" value="Phosphatidic acid phosphatase type 2/haloperoxidase"/>
    <property type="match status" value="1"/>
</dbReference>
<accession>A0A1R2B747</accession>
<evidence type="ECO:0000256" key="1">
    <source>
        <dbReference type="SAM" id="Phobius"/>
    </source>
</evidence>
<keyword evidence="1" id="KW-0472">Membrane</keyword>
<name>A0A1R2B747_9CILI</name>
<feature type="signal peptide" evidence="2">
    <location>
        <begin position="1"/>
        <end position="17"/>
    </location>
</feature>
<proteinExistence type="predicted"/>
<organism evidence="5 6">
    <name type="scientific">Stentor coeruleus</name>
    <dbReference type="NCBI Taxonomy" id="5963"/>
    <lineage>
        <taxon>Eukaryota</taxon>
        <taxon>Sar</taxon>
        <taxon>Alveolata</taxon>
        <taxon>Ciliophora</taxon>
        <taxon>Postciliodesmatophora</taxon>
        <taxon>Heterotrichea</taxon>
        <taxon>Heterotrichida</taxon>
        <taxon>Stentoridae</taxon>
        <taxon>Stentor</taxon>
    </lineage>
</organism>
<sequence>MRFLTICLLFCICSVLSYIEYTMNEELEYSSGKFIEWIQSMNSPALRNIFILIGDVTSICFLIASGTLYLVYSREDGTLCVISAYLGAAISGILKSLFTRPRPLWKYQNIEGMACPKDWGSPSGHSMAAGTPMIMMFILLRRKGATNSQLILMLICIGVTAFDRLYIGAHFYFQVILGYSYALLIASVLIYLYDKGAFSSDWILVIKTHILMLGIIILSYVLFVIKQPLWNDFWEKNFKDKCEGSINSEKAMNKNLSEGFLGFVVAGFIMGKYLLGTHGSMSEFKLLSFGLFFISVWFSMLVDKLVEQNLFCLGLFRYLLGIFMSAELPLLLSSINKIKHKFG</sequence>
<dbReference type="PANTHER" id="PTHR14969:SF13">
    <property type="entry name" value="AT30094P"/>
    <property type="match status" value="1"/>
</dbReference>
<feature type="transmembrane region" description="Helical" evidence="1">
    <location>
        <begin position="259"/>
        <end position="275"/>
    </location>
</feature>
<dbReference type="EMBL" id="MPUH01000885">
    <property type="protein sequence ID" value="OMJ72623.1"/>
    <property type="molecule type" value="Genomic_DNA"/>
</dbReference>
<feature type="transmembrane region" description="Helical" evidence="1">
    <location>
        <begin position="204"/>
        <end position="225"/>
    </location>
</feature>
<feature type="transmembrane region" description="Helical" evidence="1">
    <location>
        <begin position="284"/>
        <end position="302"/>
    </location>
</feature>
<feature type="transmembrane region" description="Helical" evidence="1">
    <location>
        <begin position="150"/>
        <end position="167"/>
    </location>
</feature>
<evidence type="ECO:0000313" key="5">
    <source>
        <dbReference type="EMBL" id="OMJ72623.1"/>
    </source>
</evidence>
<protein>
    <recommendedName>
        <fullName evidence="3">Phosphatidic acid phosphatase type 2/haloperoxidase domain-containing protein</fullName>
    </recommendedName>
</protein>
<dbReference type="EMBL" id="MPUH01001287">
    <property type="protein sequence ID" value="OMJ68742.1"/>
    <property type="molecule type" value="Genomic_DNA"/>
</dbReference>
<feature type="transmembrane region" description="Helical" evidence="1">
    <location>
        <begin position="173"/>
        <end position="192"/>
    </location>
</feature>
<evidence type="ECO:0000259" key="3">
    <source>
        <dbReference type="SMART" id="SM00014"/>
    </source>
</evidence>
<feature type="domain" description="Phosphatidic acid phosphatase type 2/haloperoxidase" evidence="3">
    <location>
        <begin position="78"/>
        <end position="190"/>
    </location>
</feature>
<feature type="transmembrane region" description="Helical" evidence="1">
    <location>
        <begin position="308"/>
        <end position="332"/>
    </location>
</feature>
<dbReference type="OrthoDB" id="292506at2759"/>
<evidence type="ECO:0000313" key="6">
    <source>
        <dbReference type="Proteomes" id="UP000187209"/>
    </source>
</evidence>
<dbReference type="Pfam" id="PF01569">
    <property type="entry name" value="PAP2"/>
    <property type="match status" value="1"/>
</dbReference>
<dbReference type="Proteomes" id="UP000187209">
    <property type="component" value="Unassembled WGS sequence"/>
</dbReference>
<dbReference type="AlphaFoldDB" id="A0A1R2B747"/>
<feature type="transmembrane region" description="Helical" evidence="1">
    <location>
        <begin position="79"/>
        <end position="99"/>
    </location>
</feature>
<keyword evidence="6" id="KW-1185">Reference proteome</keyword>
<feature type="chain" id="PRO_5011900200" description="Phosphatidic acid phosphatase type 2/haloperoxidase domain-containing protein" evidence="2">
    <location>
        <begin position="18"/>
        <end position="343"/>
    </location>
</feature>
<dbReference type="InterPro" id="IPR000326">
    <property type="entry name" value="PAP2/HPO"/>
</dbReference>
<gene>
    <name evidence="5" type="ORF">SteCoe_28877</name>
    <name evidence="4" type="ORF">SteCoe_33717</name>
</gene>
<evidence type="ECO:0000256" key="2">
    <source>
        <dbReference type="SAM" id="SignalP"/>
    </source>
</evidence>
<dbReference type="PANTHER" id="PTHR14969">
    <property type="entry name" value="SPHINGOSINE-1-PHOSPHATE PHOSPHOHYDROLASE"/>
    <property type="match status" value="1"/>
</dbReference>
<feature type="transmembrane region" description="Helical" evidence="1">
    <location>
        <begin position="49"/>
        <end position="72"/>
    </location>
</feature>
<keyword evidence="1" id="KW-1133">Transmembrane helix</keyword>
<dbReference type="InterPro" id="IPR036938">
    <property type="entry name" value="PAP2/HPO_sf"/>
</dbReference>
<reference evidence="5 6" key="1">
    <citation type="submission" date="2016-11" db="EMBL/GenBank/DDBJ databases">
        <title>The macronuclear genome of Stentor coeruleus: a giant cell with tiny introns.</title>
        <authorList>
            <person name="Slabodnick M."/>
            <person name="Ruby J.G."/>
            <person name="Reiff S.B."/>
            <person name="Swart E.C."/>
            <person name="Gosai S."/>
            <person name="Prabakaran S."/>
            <person name="Witkowska E."/>
            <person name="Larue G.E."/>
            <person name="Fisher S."/>
            <person name="Freeman R.M."/>
            <person name="Gunawardena J."/>
            <person name="Chu W."/>
            <person name="Stover N.A."/>
            <person name="Gregory B.D."/>
            <person name="Nowacki M."/>
            <person name="Derisi J."/>
            <person name="Roy S.W."/>
            <person name="Marshall W.F."/>
            <person name="Sood P."/>
        </authorList>
    </citation>
    <scope>NUCLEOTIDE SEQUENCE [LARGE SCALE GENOMIC DNA]</scope>
    <source>
        <strain evidence="5">WM001</strain>
    </source>
</reference>
<comment type="caution">
    <text evidence="5">The sequence shown here is derived from an EMBL/GenBank/DDBJ whole genome shotgun (WGS) entry which is preliminary data.</text>
</comment>
<evidence type="ECO:0000313" key="4">
    <source>
        <dbReference type="EMBL" id="OMJ68742.1"/>
    </source>
</evidence>
<dbReference type="SMART" id="SM00014">
    <property type="entry name" value="acidPPc"/>
    <property type="match status" value="1"/>
</dbReference>
<keyword evidence="2" id="KW-0732">Signal</keyword>
<dbReference type="SUPFAM" id="SSF48317">
    <property type="entry name" value="Acid phosphatase/Vanadium-dependent haloperoxidase"/>
    <property type="match status" value="1"/>
</dbReference>
<dbReference type="GO" id="GO:0042392">
    <property type="term" value="F:sphingosine-1-phosphate phosphatase activity"/>
    <property type="evidence" value="ECO:0007669"/>
    <property type="project" value="TreeGrafter"/>
</dbReference>
<keyword evidence="1" id="KW-0812">Transmembrane</keyword>